<reference evidence="3 4" key="1">
    <citation type="journal article" date="2019" name="Int. J. Syst. Evol. Microbiol.">
        <title>The Global Catalogue of Microorganisms (GCM) 10K type strain sequencing project: providing services to taxonomists for standard genome sequencing and annotation.</title>
        <authorList>
            <consortium name="The Broad Institute Genomics Platform"/>
            <consortium name="The Broad Institute Genome Sequencing Center for Infectious Disease"/>
            <person name="Wu L."/>
            <person name="Ma J."/>
        </authorList>
    </citation>
    <scope>NUCLEOTIDE SEQUENCE [LARGE SCALE GENOMIC DNA]</scope>
    <source>
        <strain evidence="3 4">CGMCC 1.12563</strain>
    </source>
</reference>
<dbReference type="RefSeq" id="WP_250875565.1">
    <property type="nucleotide sequence ID" value="NZ_JALXFV010000008.1"/>
</dbReference>
<gene>
    <name evidence="3" type="ORF">ACFSBT_20450</name>
</gene>
<dbReference type="Pfam" id="PF04233">
    <property type="entry name" value="Phage_Mu_F"/>
    <property type="match status" value="1"/>
</dbReference>
<accession>A0ABD6B1A1</accession>
<comment type="caution">
    <text evidence="3">The sequence shown here is derived from an EMBL/GenBank/DDBJ whole genome shotgun (WGS) entry which is preliminary data.</text>
</comment>
<feature type="compositionally biased region" description="Low complexity" evidence="1">
    <location>
        <begin position="170"/>
        <end position="181"/>
    </location>
</feature>
<evidence type="ECO:0000256" key="1">
    <source>
        <dbReference type="SAM" id="MobiDB-lite"/>
    </source>
</evidence>
<protein>
    <submittedName>
        <fullName evidence="3">Phage minor head protein</fullName>
    </submittedName>
</protein>
<dbReference type="Proteomes" id="UP001597187">
    <property type="component" value="Unassembled WGS sequence"/>
</dbReference>
<feature type="compositionally biased region" description="Basic and acidic residues" evidence="1">
    <location>
        <begin position="201"/>
        <end position="210"/>
    </location>
</feature>
<dbReference type="InterPro" id="IPR006528">
    <property type="entry name" value="Phage_head_morphogenesis_dom"/>
</dbReference>
<sequence length="255" mass="27832">MCDVCAANRHLLTKASPPEERAEERFIEAFIDVLQEWHDDILAALGTEQLPLARDRALRRALGRIFETHRESFRASYEAFYEDAAAAGRATAIQRHDLDVSDELRDALVRRLQRQARDAADAVGERMTDDVTEAIRDAFDDGLGAPAIEDALKNDVFPMMRGYEAERAARTGGTTASNRGALSSISDAGAPGKTWLATDGPRTRESHEDADNQTVPIGGTFTTGAGNSARYPGDPSLPLSDRMQCRCGLAPAWTL</sequence>
<evidence type="ECO:0000313" key="4">
    <source>
        <dbReference type="Proteomes" id="UP001597187"/>
    </source>
</evidence>
<feature type="compositionally biased region" description="Polar residues" evidence="1">
    <location>
        <begin position="212"/>
        <end position="226"/>
    </location>
</feature>
<evidence type="ECO:0000313" key="3">
    <source>
        <dbReference type="EMBL" id="MFD1515657.1"/>
    </source>
</evidence>
<feature type="region of interest" description="Disordered" evidence="1">
    <location>
        <begin position="168"/>
        <end position="237"/>
    </location>
</feature>
<proteinExistence type="predicted"/>
<evidence type="ECO:0000259" key="2">
    <source>
        <dbReference type="Pfam" id="PF04233"/>
    </source>
</evidence>
<dbReference type="EMBL" id="JBHUDC010000008">
    <property type="protein sequence ID" value="MFD1515657.1"/>
    <property type="molecule type" value="Genomic_DNA"/>
</dbReference>
<organism evidence="3 4">
    <name type="scientific">Halomarina rubra</name>
    <dbReference type="NCBI Taxonomy" id="2071873"/>
    <lineage>
        <taxon>Archaea</taxon>
        <taxon>Methanobacteriati</taxon>
        <taxon>Methanobacteriota</taxon>
        <taxon>Stenosarchaea group</taxon>
        <taxon>Halobacteria</taxon>
        <taxon>Halobacteriales</taxon>
        <taxon>Natronomonadaceae</taxon>
        <taxon>Halomarina</taxon>
    </lineage>
</organism>
<keyword evidence="4" id="KW-1185">Reference proteome</keyword>
<name>A0ABD6B1A1_9EURY</name>
<feature type="domain" description="Phage head morphogenesis" evidence="2">
    <location>
        <begin position="130"/>
        <end position="248"/>
    </location>
</feature>
<dbReference type="AlphaFoldDB" id="A0ABD6B1A1"/>